<keyword evidence="3 5" id="KW-1133">Transmembrane helix</keyword>
<dbReference type="AlphaFoldDB" id="T1B2P4"/>
<dbReference type="PANTHER" id="PTHR47704:SF1">
    <property type="entry name" value="POTASSIUM TRANSPORTER KIMA"/>
    <property type="match status" value="1"/>
</dbReference>
<evidence type="ECO:0000256" key="2">
    <source>
        <dbReference type="ARBA" id="ARBA00022692"/>
    </source>
</evidence>
<feature type="transmembrane region" description="Helical" evidence="5">
    <location>
        <begin position="80"/>
        <end position="110"/>
    </location>
</feature>
<dbReference type="GO" id="GO:0016020">
    <property type="term" value="C:membrane"/>
    <property type="evidence" value="ECO:0007669"/>
    <property type="project" value="UniProtKB-SubCell"/>
</dbReference>
<dbReference type="InterPro" id="IPR053153">
    <property type="entry name" value="APC_K+_Transporter"/>
</dbReference>
<comment type="caution">
    <text evidence="6">The sequence shown here is derived from an EMBL/GenBank/DDBJ whole genome shotgun (WGS) entry which is preliminary data.</text>
</comment>
<keyword evidence="2 5" id="KW-0812">Transmembrane</keyword>
<accession>T1B2P4</accession>
<dbReference type="PANTHER" id="PTHR47704">
    <property type="entry name" value="POTASSIUM TRANSPORTER KIMA"/>
    <property type="match status" value="1"/>
</dbReference>
<comment type="subcellular location">
    <subcellularLocation>
        <location evidence="1">Membrane</location>
        <topology evidence="1">Multi-pass membrane protein</topology>
    </subcellularLocation>
</comment>
<dbReference type="Gene3D" id="1.20.1740.10">
    <property type="entry name" value="Amino acid/polyamine transporter I"/>
    <property type="match status" value="1"/>
</dbReference>
<evidence type="ECO:0000256" key="4">
    <source>
        <dbReference type="ARBA" id="ARBA00023136"/>
    </source>
</evidence>
<sequence length="212" mass="22129">EDLGSFRRGAHGVLVATERADEPTGGMARASFLLKRMVVGRRLPSSAAESEQLPVRRALPTLASDALSSVAYGPEAGLSVLALAGVGAFAFEMPIAIAIAVLMVLVVLSYRQLVLARQADGGSYAVARDYLGRWPAMVAAAALLIDYILTVSVSVSSGADALASAFPADHRPAFPLAVVLALLLCAGNLGECGRRARSSPLRPTSSWAPWSR</sequence>
<gene>
    <name evidence="6" type="ORF">B1B_12473</name>
</gene>
<name>T1B2P4_9ZZZZ</name>
<dbReference type="EMBL" id="AUZY01008172">
    <property type="protein sequence ID" value="EQD47119.1"/>
    <property type="molecule type" value="Genomic_DNA"/>
</dbReference>
<dbReference type="Pfam" id="PF13520">
    <property type="entry name" value="AA_permease_2"/>
    <property type="match status" value="1"/>
</dbReference>
<feature type="non-terminal residue" evidence="6">
    <location>
        <position position="1"/>
    </location>
</feature>
<reference evidence="6" key="2">
    <citation type="journal article" date="2014" name="ISME J.">
        <title>Microbial stratification in low pH oxic and suboxic macroscopic growths along an acid mine drainage.</title>
        <authorList>
            <person name="Mendez-Garcia C."/>
            <person name="Mesa V."/>
            <person name="Sprenger R.R."/>
            <person name="Richter M."/>
            <person name="Diez M.S."/>
            <person name="Solano J."/>
            <person name="Bargiela R."/>
            <person name="Golyshina O.V."/>
            <person name="Manteca A."/>
            <person name="Ramos J.L."/>
            <person name="Gallego J.R."/>
            <person name="Llorente I."/>
            <person name="Martins Dos Santos V.A."/>
            <person name="Jensen O.N."/>
            <person name="Pelaez A.I."/>
            <person name="Sanchez J."/>
            <person name="Ferrer M."/>
        </authorList>
    </citation>
    <scope>NUCLEOTIDE SEQUENCE</scope>
</reference>
<evidence type="ECO:0000256" key="3">
    <source>
        <dbReference type="ARBA" id="ARBA00022989"/>
    </source>
</evidence>
<organism evidence="6">
    <name type="scientific">mine drainage metagenome</name>
    <dbReference type="NCBI Taxonomy" id="410659"/>
    <lineage>
        <taxon>unclassified sequences</taxon>
        <taxon>metagenomes</taxon>
        <taxon>ecological metagenomes</taxon>
    </lineage>
</organism>
<feature type="transmembrane region" description="Helical" evidence="5">
    <location>
        <begin position="173"/>
        <end position="190"/>
    </location>
</feature>
<feature type="transmembrane region" description="Helical" evidence="5">
    <location>
        <begin position="131"/>
        <end position="153"/>
    </location>
</feature>
<keyword evidence="4 5" id="KW-0472">Membrane</keyword>
<dbReference type="GO" id="GO:0022857">
    <property type="term" value="F:transmembrane transporter activity"/>
    <property type="evidence" value="ECO:0007669"/>
    <property type="project" value="InterPro"/>
</dbReference>
<reference evidence="6" key="1">
    <citation type="submission" date="2013-08" db="EMBL/GenBank/DDBJ databases">
        <authorList>
            <person name="Mendez C."/>
            <person name="Richter M."/>
            <person name="Ferrer M."/>
            <person name="Sanchez J."/>
        </authorList>
    </citation>
    <scope>NUCLEOTIDE SEQUENCE</scope>
</reference>
<protein>
    <submittedName>
        <fullName evidence="6">Amino acid permease</fullName>
    </submittedName>
</protein>
<dbReference type="InterPro" id="IPR002293">
    <property type="entry name" value="AA/rel_permease1"/>
</dbReference>
<proteinExistence type="predicted"/>
<evidence type="ECO:0000313" key="6">
    <source>
        <dbReference type="EMBL" id="EQD47119.1"/>
    </source>
</evidence>
<evidence type="ECO:0000256" key="1">
    <source>
        <dbReference type="ARBA" id="ARBA00004141"/>
    </source>
</evidence>
<evidence type="ECO:0000256" key="5">
    <source>
        <dbReference type="SAM" id="Phobius"/>
    </source>
</evidence>